<dbReference type="SMART" id="SM00432">
    <property type="entry name" value="MADS"/>
    <property type="match status" value="1"/>
</dbReference>
<evidence type="ECO:0000256" key="5">
    <source>
        <dbReference type="ARBA" id="ARBA00023242"/>
    </source>
</evidence>
<keyword evidence="2" id="KW-0805">Transcription regulation</keyword>
<accession>A0A1R1PTM4</accession>
<gene>
    <name evidence="8" type="ORF">AX774_g2146</name>
</gene>
<evidence type="ECO:0000256" key="6">
    <source>
        <dbReference type="SAM" id="MobiDB-lite"/>
    </source>
</evidence>
<reference evidence="9" key="1">
    <citation type="submission" date="2017-01" db="EMBL/GenBank/DDBJ databases">
        <authorList>
            <person name="Wang Y."/>
            <person name="White M."/>
            <person name="Kvist S."/>
            <person name="Moncalvo J.-M."/>
        </authorList>
    </citation>
    <scope>NUCLEOTIDE SEQUENCE [LARGE SCALE GENOMIC DNA]</scope>
    <source>
        <strain evidence="9">COL-18-3</strain>
    </source>
</reference>
<feature type="compositionally biased region" description="Polar residues" evidence="6">
    <location>
        <begin position="676"/>
        <end position="688"/>
    </location>
</feature>
<organism evidence="8 9">
    <name type="scientific">Zancudomyces culisetae</name>
    <name type="common">Gut fungus</name>
    <name type="synonym">Smittium culisetae</name>
    <dbReference type="NCBI Taxonomy" id="1213189"/>
    <lineage>
        <taxon>Eukaryota</taxon>
        <taxon>Fungi</taxon>
        <taxon>Fungi incertae sedis</taxon>
        <taxon>Zoopagomycota</taxon>
        <taxon>Kickxellomycotina</taxon>
        <taxon>Harpellomycetes</taxon>
        <taxon>Harpellales</taxon>
        <taxon>Legeriomycetaceae</taxon>
        <taxon>Zancudomyces</taxon>
    </lineage>
</organism>
<proteinExistence type="predicted"/>
<evidence type="ECO:0000256" key="1">
    <source>
        <dbReference type="ARBA" id="ARBA00004123"/>
    </source>
</evidence>
<dbReference type="GO" id="GO:0005634">
    <property type="term" value="C:nucleus"/>
    <property type="evidence" value="ECO:0007669"/>
    <property type="project" value="UniProtKB-SubCell"/>
</dbReference>
<dbReference type="InterPro" id="IPR033897">
    <property type="entry name" value="SRF-like_MADS-box"/>
</dbReference>
<evidence type="ECO:0000259" key="7">
    <source>
        <dbReference type="PROSITE" id="PS50066"/>
    </source>
</evidence>
<feature type="region of interest" description="Disordered" evidence="6">
    <location>
        <begin position="676"/>
        <end position="702"/>
    </location>
</feature>
<dbReference type="CDD" id="cd00266">
    <property type="entry name" value="MADS_SRF_like"/>
    <property type="match status" value="1"/>
</dbReference>
<feature type="compositionally biased region" description="Polar residues" evidence="6">
    <location>
        <begin position="537"/>
        <end position="552"/>
    </location>
</feature>
<evidence type="ECO:0000256" key="3">
    <source>
        <dbReference type="ARBA" id="ARBA00023125"/>
    </source>
</evidence>
<evidence type="ECO:0000313" key="9">
    <source>
        <dbReference type="Proteomes" id="UP000188320"/>
    </source>
</evidence>
<dbReference type="OrthoDB" id="1898716at2759"/>
<dbReference type="EMBL" id="LSSK01000210">
    <property type="protein sequence ID" value="OMH84346.1"/>
    <property type="molecule type" value="Genomic_DNA"/>
</dbReference>
<feature type="domain" description="MADS-box" evidence="7">
    <location>
        <begin position="1"/>
        <end position="61"/>
    </location>
</feature>
<protein>
    <submittedName>
        <fullName evidence="8">MADS-box transcription factor 1</fullName>
    </submittedName>
</protein>
<comment type="subcellular location">
    <subcellularLocation>
        <location evidence="1">Nucleus</location>
    </subcellularLocation>
</comment>
<feature type="compositionally biased region" description="Polar residues" evidence="6">
    <location>
        <begin position="471"/>
        <end position="498"/>
    </location>
</feature>
<dbReference type="PRINTS" id="PR00404">
    <property type="entry name" value="MADSDOMAIN"/>
</dbReference>
<keyword evidence="5" id="KW-0539">Nucleus</keyword>
<dbReference type="GO" id="GO:0046983">
    <property type="term" value="F:protein dimerization activity"/>
    <property type="evidence" value="ECO:0007669"/>
    <property type="project" value="InterPro"/>
</dbReference>
<dbReference type="PANTHER" id="PTHR11945">
    <property type="entry name" value="MADS BOX PROTEIN"/>
    <property type="match status" value="1"/>
</dbReference>
<feature type="region of interest" description="Disordered" evidence="6">
    <location>
        <begin position="425"/>
        <end position="498"/>
    </location>
</feature>
<keyword evidence="9" id="KW-1185">Reference proteome</keyword>
<dbReference type="Gene3D" id="3.40.1810.10">
    <property type="entry name" value="Transcription factor, MADS-box"/>
    <property type="match status" value="1"/>
</dbReference>
<dbReference type="Pfam" id="PF00319">
    <property type="entry name" value="SRF-TF"/>
    <property type="match status" value="1"/>
</dbReference>
<keyword evidence="3" id="KW-0238">DNA-binding</keyword>
<name>A0A1R1PTM4_ZANCU</name>
<dbReference type="SUPFAM" id="SSF55455">
    <property type="entry name" value="SRF-like"/>
    <property type="match status" value="1"/>
</dbReference>
<evidence type="ECO:0000256" key="2">
    <source>
        <dbReference type="ARBA" id="ARBA00023015"/>
    </source>
</evidence>
<dbReference type="InterPro" id="IPR002100">
    <property type="entry name" value="TF_MADSbox"/>
</dbReference>
<comment type="caution">
    <text evidence="8">The sequence shown here is derived from an EMBL/GenBank/DDBJ whole genome shotgun (WGS) entry which is preliminary data.</text>
</comment>
<sequence length="894" mass="96842">MGRKKINISEIKNSRQKTVTFARRRSGLIKKAHELSVLCGVKVALVVFDTKNASHVYASTETPDALFKRYMEKCFITNESRKRKDNVGADDEDNGTYGFDSNGSFVKRKLAVVNEYKIMKGDSSSEGVQIKHNKQYHDPNAVCLQKKAIEPHPSGDKISWNANPAGFAPQQILPINNYTELRGEGYGSGSGNGTEALLGAKKKSASIAASSGDKIGENPTSSLYQNKVALGTQQYFVKPQYKYGYETDADVILGCNAGGHNNNQELGVQGYAIPQQILKPTEMYNYENEFGVRNSSNTNNFGGEEISNGRRIAESNTIDVSGLNLANREYSNNDIFGGFIYKQQEQAHTPENAAMFGMLQENSIYQLGISNQIQGVDNGQMDGSGASMLPWGGRYIGSVNSKTNPLSVNENVTLNPFGERIIGSALSSIGKNPEGKNKGSDGSKEKKASSKEKLGIGSKVAGGRGALKNRLVSNPSSRFLSNGNKTKGASSGNSGNRIHSLSTVESTLMSDAIKSAKTEIFNNNEKSKKRKLAQAISAKQQVSDTRSTTEKQPLSYDEGGRPEMASANIDVGSNFQPQLANTFFMQTGNTEATGFGMWGVDYDSIALQNGVGISEKELLEANLQGAQFSDMGMLGLDKNLCAKTQIPSAMEYHMNMNNVASNGDDNHVNRALLESISSEEGSVLNTSTRKSDENTGNEKAGAVNDSMKIERRVSEQWFDNLKDRPSSLEGMNGLVVNFSNANDAKDGQSITPTRIKNTTSLDSGKEKMEATLIDVTFNRGAIGGELGGMFDLKYGVDSGNLNTDIGMPMQLQLEPGNQHGYANDPLILQNLEGNTGIVGEHGLGYNMDEVSYYNNYVIPGDITLGVVSNRGTENEPKMGKGFVGQYVNEEFFSV</sequence>
<dbReference type="GO" id="GO:0000981">
    <property type="term" value="F:DNA-binding transcription factor activity, RNA polymerase II-specific"/>
    <property type="evidence" value="ECO:0007669"/>
    <property type="project" value="InterPro"/>
</dbReference>
<evidence type="ECO:0000313" key="8">
    <source>
        <dbReference type="EMBL" id="OMH84346.1"/>
    </source>
</evidence>
<dbReference type="PANTHER" id="PTHR11945:SF534">
    <property type="entry name" value="MYOCYTE-SPECIFIC ENHANCER FACTOR 2"/>
    <property type="match status" value="1"/>
</dbReference>
<feature type="compositionally biased region" description="Basic and acidic residues" evidence="6">
    <location>
        <begin position="433"/>
        <end position="454"/>
    </location>
</feature>
<dbReference type="Proteomes" id="UP000188320">
    <property type="component" value="Unassembled WGS sequence"/>
</dbReference>
<dbReference type="GO" id="GO:0000978">
    <property type="term" value="F:RNA polymerase II cis-regulatory region sequence-specific DNA binding"/>
    <property type="evidence" value="ECO:0007669"/>
    <property type="project" value="TreeGrafter"/>
</dbReference>
<dbReference type="GO" id="GO:0045944">
    <property type="term" value="P:positive regulation of transcription by RNA polymerase II"/>
    <property type="evidence" value="ECO:0007669"/>
    <property type="project" value="InterPro"/>
</dbReference>
<dbReference type="PROSITE" id="PS50066">
    <property type="entry name" value="MADS_BOX_2"/>
    <property type="match status" value="1"/>
</dbReference>
<feature type="region of interest" description="Disordered" evidence="6">
    <location>
        <begin position="535"/>
        <end position="561"/>
    </location>
</feature>
<dbReference type="AlphaFoldDB" id="A0A1R1PTM4"/>
<evidence type="ECO:0000256" key="4">
    <source>
        <dbReference type="ARBA" id="ARBA00023163"/>
    </source>
</evidence>
<keyword evidence="4" id="KW-0804">Transcription</keyword>
<dbReference type="InterPro" id="IPR036879">
    <property type="entry name" value="TF_MADSbox_sf"/>
</dbReference>